<evidence type="ECO:0000256" key="1">
    <source>
        <dbReference type="ARBA" id="ARBA00008593"/>
    </source>
</evidence>
<feature type="region of interest" description="Disordered" evidence="6">
    <location>
        <begin position="309"/>
        <end position="349"/>
    </location>
</feature>
<proteinExistence type="inferred from homology"/>
<dbReference type="Pfam" id="PF22600">
    <property type="entry name" value="MTPAP-like_central"/>
    <property type="match status" value="1"/>
</dbReference>
<dbReference type="SUPFAM" id="SSF81301">
    <property type="entry name" value="Nucleotidyltransferase"/>
    <property type="match status" value="1"/>
</dbReference>
<evidence type="ECO:0000256" key="4">
    <source>
        <dbReference type="ARBA" id="ARBA00022842"/>
    </source>
</evidence>
<keyword evidence="11" id="KW-1185">Reference proteome</keyword>
<feature type="compositionally biased region" description="Basic residues" evidence="6">
    <location>
        <begin position="712"/>
        <end position="724"/>
    </location>
</feature>
<keyword evidence="4" id="KW-0460">Magnesium</keyword>
<dbReference type="PANTHER" id="PTHR23092:SF15">
    <property type="entry name" value="INACTIVE NON-CANONICAL POLY(A) RNA POLYMERASE PROTEIN TRF4-2-RELATED"/>
    <property type="match status" value="1"/>
</dbReference>
<protein>
    <recommendedName>
        <fullName evidence="2">polynucleotide adenylyltransferase</fullName>
        <ecNumber evidence="2">2.7.7.19</ecNumber>
    </recommendedName>
</protein>
<dbReference type="InterPro" id="IPR002058">
    <property type="entry name" value="PAP_assoc"/>
</dbReference>
<dbReference type="Gene3D" id="3.60.130.10">
    <property type="entry name" value="Clavaminate synthase-like"/>
    <property type="match status" value="1"/>
</dbReference>
<evidence type="ECO:0000256" key="2">
    <source>
        <dbReference type="ARBA" id="ARBA00012388"/>
    </source>
</evidence>
<dbReference type="GO" id="GO:0016491">
    <property type="term" value="F:oxidoreductase activity"/>
    <property type="evidence" value="ECO:0007669"/>
    <property type="project" value="UniProtKB-KW"/>
</dbReference>
<dbReference type="Pfam" id="PF03828">
    <property type="entry name" value="PAP_assoc"/>
    <property type="match status" value="1"/>
</dbReference>
<sequence>MTLQAVPLQFPESLDTEAYSEFGREIRGVDVAKLSEEEFKDIEQLVYKHGALLFRDCKMSPQQHYELTKRFEPSSESYGHGNGVVDKSKQSLLNSLLKTLPDVPQVNLIGNGVLHDHEGIAEITLKHPSHKTFHKTHLTADDEEKGITRFYRWHMDAALYGLAPPKVTLLYGRKAPAAPHQTCRYDDGTGDELKIPLGATAFVSGKVMFDILPPELKSLAVRTRIRYAPHPFIWMSRAHAMPTGLGIETEGLEVPYSDLPEWEESKVQVLPMVRMTCLCIRTIGGTTIWSSSTIEEFSTLLQERSDQINANHPAAGPSTSTLGVSAPPAAKKNRKRKRPKNPSPTSDSVLWHTPWMRTLGMTEYESNEQRLHDEIVAYVAYCDPIEQETRARAQVLVRAEELIRRRFATCDIQLFGSSALDLCLPDSDIDLAVKTPLIYDDKYKVRALLQLSSMFRNASFCTNAPVAVGARVPVLQFETFPTLGSFNLDININADDGVKAIPIMKECLISLPPLRHLLLVLKGFLLKRGLGSASNGGLSSYGVACMIICFLKLNPRGRPQEILTGFMPNEGLGILLMDFLEFFGTTFDWTTSCVSPSRGETPTKESLGYANKSFPAALSIDCLVNPGRDVGRSATKATQIKAAFEEAHETLQRYTLSMDNDNILGTIVGISQKTSDRREHIRHLVDSGELETNLNALQLPASWSPPATGQQTRHHGSYKQRRDRSHSGGYYNPPAYSGGYPPPHYNAIPYAPPGTGAQPYGQTWTSFSAQPTQYPPLSYPYAPPTKRPRIH</sequence>
<evidence type="ECO:0000256" key="3">
    <source>
        <dbReference type="ARBA" id="ARBA00022723"/>
    </source>
</evidence>
<reference evidence="10 11" key="1">
    <citation type="submission" date="2018-11" db="EMBL/GenBank/DDBJ databases">
        <title>Genome assembly of Steccherinum ochraceum LE-BIN_3174, the white-rot fungus of the Steccherinaceae family (The Residual Polyporoid clade, Polyporales, Basidiomycota).</title>
        <authorList>
            <person name="Fedorova T.V."/>
            <person name="Glazunova O.A."/>
            <person name="Landesman E.O."/>
            <person name="Moiseenko K.V."/>
            <person name="Psurtseva N.V."/>
            <person name="Savinova O.S."/>
            <person name="Shakhova N.V."/>
            <person name="Tyazhelova T.V."/>
            <person name="Vasina D.V."/>
        </authorList>
    </citation>
    <scope>NUCLEOTIDE SEQUENCE [LARGE SCALE GENOMIC DNA]</scope>
    <source>
        <strain evidence="10 11">LE-BIN_3174</strain>
    </source>
</reference>
<dbReference type="InterPro" id="IPR045862">
    <property type="entry name" value="Trf4-like"/>
</dbReference>
<dbReference type="Pfam" id="PF02668">
    <property type="entry name" value="TauD"/>
    <property type="match status" value="1"/>
</dbReference>
<dbReference type="SUPFAM" id="SSF51197">
    <property type="entry name" value="Clavaminate synthase-like"/>
    <property type="match status" value="1"/>
</dbReference>
<dbReference type="GO" id="GO:1990817">
    <property type="term" value="F:poly(A) RNA polymerase activity"/>
    <property type="evidence" value="ECO:0007669"/>
    <property type="project" value="UniProtKB-EC"/>
</dbReference>
<dbReference type="OrthoDB" id="273917at2759"/>
<dbReference type="GO" id="GO:0005730">
    <property type="term" value="C:nucleolus"/>
    <property type="evidence" value="ECO:0007669"/>
    <property type="project" value="TreeGrafter"/>
</dbReference>
<feature type="region of interest" description="Disordered" evidence="6">
    <location>
        <begin position="700"/>
        <end position="735"/>
    </location>
</feature>
<dbReference type="InterPro" id="IPR042098">
    <property type="entry name" value="TauD-like_sf"/>
</dbReference>
<dbReference type="InterPro" id="IPR054708">
    <property type="entry name" value="MTPAP-like_central"/>
</dbReference>
<dbReference type="GO" id="GO:0010605">
    <property type="term" value="P:negative regulation of macromolecule metabolic process"/>
    <property type="evidence" value="ECO:0007669"/>
    <property type="project" value="UniProtKB-ARBA"/>
</dbReference>
<comment type="similarity">
    <text evidence="1">Belongs to the DNA polymerase type-B-like family.</text>
</comment>
<dbReference type="AlphaFoldDB" id="A0A4R0RP62"/>
<keyword evidence="3" id="KW-0479">Metal-binding</keyword>
<evidence type="ECO:0000259" key="8">
    <source>
        <dbReference type="Pfam" id="PF03828"/>
    </source>
</evidence>
<feature type="compositionally biased region" description="Basic residues" evidence="6">
    <location>
        <begin position="331"/>
        <end position="340"/>
    </location>
</feature>
<dbReference type="STRING" id="92696.A0A4R0RP62"/>
<name>A0A4R0RP62_9APHY</name>
<dbReference type="Gene3D" id="3.30.460.10">
    <property type="entry name" value="Beta Polymerase, domain 2"/>
    <property type="match status" value="1"/>
</dbReference>
<gene>
    <name evidence="10" type="ORF">EIP91_011829</name>
</gene>
<accession>A0A4R0RP62</accession>
<dbReference type="GO" id="GO:0031123">
    <property type="term" value="P:RNA 3'-end processing"/>
    <property type="evidence" value="ECO:0007669"/>
    <property type="project" value="TreeGrafter"/>
</dbReference>
<dbReference type="CDD" id="cd05402">
    <property type="entry name" value="NT_PAP_TUTase"/>
    <property type="match status" value="1"/>
</dbReference>
<dbReference type="GO" id="GO:0043634">
    <property type="term" value="P:polyadenylation-dependent ncRNA catabolic process"/>
    <property type="evidence" value="ECO:0007669"/>
    <property type="project" value="TreeGrafter"/>
</dbReference>
<keyword evidence="5" id="KW-0560">Oxidoreductase</keyword>
<dbReference type="EC" id="2.7.7.19" evidence="2"/>
<evidence type="ECO:0000256" key="5">
    <source>
        <dbReference type="ARBA" id="ARBA00023002"/>
    </source>
</evidence>
<dbReference type="Gene3D" id="1.10.1410.10">
    <property type="match status" value="1"/>
</dbReference>
<dbReference type="PANTHER" id="PTHR23092">
    <property type="entry name" value="POLY(A) RNA POLYMERASE"/>
    <property type="match status" value="1"/>
</dbReference>
<feature type="domain" description="Poly(A) RNA polymerase mitochondrial-like central palm" evidence="9">
    <location>
        <begin position="371"/>
        <end position="500"/>
    </location>
</feature>
<dbReference type="SUPFAM" id="SSF81631">
    <property type="entry name" value="PAP/OAS1 substrate-binding domain"/>
    <property type="match status" value="1"/>
</dbReference>
<feature type="domain" description="PAP-associated" evidence="8">
    <location>
        <begin position="572"/>
        <end position="620"/>
    </location>
</feature>
<evidence type="ECO:0000313" key="10">
    <source>
        <dbReference type="EMBL" id="TCD67895.1"/>
    </source>
</evidence>
<dbReference type="GO" id="GO:0031499">
    <property type="term" value="C:TRAMP complex"/>
    <property type="evidence" value="ECO:0007669"/>
    <property type="project" value="TreeGrafter"/>
</dbReference>
<comment type="caution">
    <text evidence="10">The sequence shown here is derived from an EMBL/GenBank/DDBJ whole genome shotgun (WGS) entry which is preliminary data.</text>
</comment>
<organism evidence="10 11">
    <name type="scientific">Steccherinum ochraceum</name>
    <dbReference type="NCBI Taxonomy" id="92696"/>
    <lineage>
        <taxon>Eukaryota</taxon>
        <taxon>Fungi</taxon>
        <taxon>Dikarya</taxon>
        <taxon>Basidiomycota</taxon>
        <taxon>Agaricomycotina</taxon>
        <taxon>Agaricomycetes</taxon>
        <taxon>Polyporales</taxon>
        <taxon>Steccherinaceae</taxon>
        <taxon>Steccherinum</taxon>
    </lineage>
</organism>
<dbReference type="InterPro" id="IPR003819">
    <property type="entry name" value="TauD/TfdA-like"/>
</dbReference>
<dbReference type="GO" id="GO:0046872">
    <property type="term" value="F:metal ion binding"/>
    <property type="evidence" value="ECO:0007669"/>
    <property type="project" value="UniProtKB-KW"/>
</dbReference>
<dbReference type="Proteomes" id="UP000292702">
    <property type="component" value="Unassembled WGS sequence"/>
</dbReference>
<dbReference type="GO" id="GO:0003729">
    <property type="term" value="F:mRNA binding"/>
    <property type="evidence" value="ECO:0007669"/>
    <property type="project" value="TreeGrafter"/>
</dbReference>
<dbReference type="InterPro" id="IPR043519">
    <property type="entry name" value="NT_sf"/>
</dbReference>
<feature type="domain" description="TauD/TfdA-like" evidence="7">
    <location>
        <begin position="20"/>
        <end position="273"/>
    </location>
</feature>
<evidence type="ECO:0000259" key="7">
    <source>
        <dbReference type="Pfam" id="PF02668"/>
    </source>
</evidence>
<evidence type="ECO:0000259" key="9">
    <source>
        <dbReference type="Pfam" id="PF22600"/>
    </source>
</evidence>
<evidence type="ECO:0000256" key="6">
    <source>
        <dbReference type="SAM" id="MobiDB-lite"/>
    </source>
</evidence>
<evidence type="ECO:0000313" key="11">
    <source>
        <dbReference type="Proteomes" id="UP000292702"/>
    </source>
</evidence>
<dbReference type="EMBL" id="RWJN01000082">
    <property type="protein sequence ID" value="TCD67895.1"/>
    <property type="molecule type" value="Genomic_DNA"/>
</dbReference>